<comment type="caution">
    <text evidence="1">The sequence shown here is derived from an EMBL/GenBank/DDBJ whole genome shotgun (WGS) entry which is preliminary data.</text>
</comment>
<name>A0ABP5FS16_9MICC</name>
<evidence type="ECO:0008006" key="3">
    <source>
        <dbReference type="Google" id="ProtNLM"/>
    </source>
</evidence>
<gene>
    <name evidence="1" type="ORF">GCM10009720_11210</name>
</gene>
<evidence type="ECO:0000313" key="2">
    <source>
        <dbReference type="Proteomes" id="UP001501461"/>
    </source>
</evidence>
<dbReference type="EMBL" id="BAAAMN010000016">
    <property type="protein sequence ID" value="GAA2032535.1"/>
    <property type="molecule type" value="Genomic_DNA"/>
</dbReference>
<reference evidence="2" key="1">
    <citation type="journal article" date="2019" name="Int. J. Syst. Evol. Microbiol.">
        <title>The Global Catalogue of Microorganisms (GCM) 10K type strain sequencing project: providing services to taxonomists for standard genome sequencing and annotation.</title>
        <authorList>
            <consortium name="The Broad Institute Genomics Platform"/>
            <consortium name="The Broad Institute Genome Sequencing Center for Infectious Disease"/>
            <person name="Wu L."/>
            <person name="Ma J."/>
        </authorList>
    </citation>
    <scope>NUCLEOTIDE SEQUENCE [LARGE SCALE GENOMIC DNA]</scope>
    <source>
        <strain evidence="2">JCM 13595</strain>
    </source>
</reference>
<organism evidence="1 2">
    <name type="scientific">Yaniella flava</name>
    <dbReference type="NCBI Taxonomy" id="287930"/>
    <lineage>
        <taxon>Bacteria</taxon>
        <taxon>Bacillati</taxon>
        <taxon>Actinomycetota</taxon>
        <taxon>Actinomycetes</taxon>
        <taxon>Micrococcales</taxon>
        <taxon>Micrococcaceae</taxon>
        <taxon>Yaniella</taxon>
    </lineage>
</organism>
<keyword evidence="2" id="KW-1185">Reference proteome</keyword>
<protein>
    <recommendedName>
        <fullName evidence="3">DNA modification methylase</fullName>
    </recommendedName>
</protein>
<dbReference type="Proteomes" id="UP001501461">
    <property type="component" value="Unassembled WGS sequence"/>
</dbReference>
<sequence>MKVNNTRRNVFAGLAVAAILGTTGCSVVNPQATTFEYAPSDGTQTTVAGDEAADANSDHVRLVNIGVITNSADEPGRLMGSIDNRSDSNQTVDLEINNQTLSFSLDAGEILKLDDEEVIVDSVGTEPGLLAEGVASAFGNESEFNVSVLPPTLEEYRELYPGDVDVEEQIEHLYEFQGQHHDEE</sequence>
<proteinExistence type="predicted"/>
<dbReference type="PROSITE" id="PS51257">
    <property type="entry name" value="PROKAR_LIPOPROTEIN"/>
    <property type="match status" value="1"/>
</dbReference>
<evidence type="ECO:0000313" key="1">
    <source>
        <dbReference type="EMBL" id="GAA2032535.1"/>
    </source>
</evidence>
<dbReference type="RefSeq" id="WP_343956629.1">
    <property type="nucleotide sequence ID" value="NZ_BAAAMN010000016.1"/>
</dbReference>
<accession>A0ABP5FS16</accession>